<keyword evidence="1" id="KW-0862">Zinc</keyword>
<proteinExistence type="predicted"/>
<reference evidence="4" key="1">
    <citation type="submission" date="2022-11" db="UniProtKB">
        <authorList>
            <consortium name="WormBaseParasite"/>
        </authorList>
    </citation>
    <scope>IDENTIFICATION</scope>
</reference>
<dbReference type="AlphaFoldDB" id="A0A915HTC1"/>
<dbReference type="InterPro" id="IPR013087">
    <property type="entry name" value="Znf_C2H2_type"/>
</dbReference>
<keyword evidence="3" id="KW-1185">Reference proteome</keyword>
<organism evidence="3 4">
    <name type="scientific">Romanomermis culicivorax</name>
    <name type="common">Nematode worm</name>
    <dbReference type="NCBI Taxonomy" id="13658"/>
    <lineage>
        <taxon>Eukaryota</taxon>
        <taxon>Metazoa</taxon>
        <taxon>Ecdysozoa</taxon>
        <taxon>Nematoda</taxon>
        <taxon>Enoplea</taxon>
        <taxon>Dorylaimia</taxon>
        <taxon>Mermithida</taxon>
        <taxon>Mermithoidea</taxon>
        <taxon>Mermithidae</taxon>
        <taxon>Romanomermis</taxon>
    </lineage>
</organism>
<dbReference type="SUPFAM" id="SSF57667">
    <property type="entry name" value="beta-beta-alpha zinc fingers"/>
    <property type="match status" value="1"/>
</dbReference>
<sequence>MSASPSKKTFVCAICSASFAHSSGLRRHRLKQHPSQSPATNDTKKCGECGEKFCNMQKLCAQFKNVHNFDANIEKYTFTNKAEYEEWRKCVEQKGCFQFVNHGSSSRVEGGIYLFCHHSGCYRPRGSNLRAP</sequence>
<dbReference type="Gene3D" id="3.30.160.60">
    <property type="entry name" value="Classic Zinc Finger"/>
    <property type="match status" value="1"/>
</dbReference>
<dbReference type="GO" id="GO:0008270">
    <property type="term" value="F:zinc ion binding"/>
    <property type="evidence" value="ECO:0007669"/>
    <property type="project" value="UniProtKB-KW"/>
</dbReference>
<keyword evidence="1" id="KW-0479">Metal-binding</keyword>
<protein>
    <submittedName>
        <fullName evidence="4">C2H2-type domain-containing protein</fullName>
    </submittedName>
</protein>
<evidence type="ECO:0000313" key="3">
    <source>
        <dbReference type="Proteomes" id="UP000887565"/>
    </source>
</evidence>
<evidence type="ECO:0000256" key="1">
    <source>
        <dbReference type="PROSITE-ProRule" id="PRU00042"/>
    </source>
</evidence>
<accession>A0A915HTC1</accession>
<dbReference type="InterPro" id="IPR052797">
    <property type="entry name" value="RegFact_GeneExpr_CellDeath"/>
</dbReference>
<dbReference type="PANTHER" id="PTHR33936">
    <property type="entry name" value="PROTEIN CBG17840"/>
    <property type="match status" value="1"/>
</dbReference>
<dbReference type="PROSITE" id="PS00028">
    <property type="entry name" value="ZINC_FINGER_C2H2_1"/>
    <property type="match status" value="1"/>
</dbReference>
<name>A0A915HTC1_ROMCU</name>
<evidence type="ECO:0000259" key="2">
    <source>
        <dbReference type="PROSITE" id="PS50157"/>
    </source>
</evidence>
<dbReference type="PANTHER" id="PTHR33936:SF25">
    <property type="entry name" value="C2H2-TYPE DOMAIN-CONTAINING PROTEIN"/>
    <property type="match status" value="1"/>
</dbReference>
<dbReference type="WBParaSite" id="nRc.2.0.1.t05163-RA">
    <property type="protein sequence ID" value="nRc.2.0.1.t05163-RA"/>
    <property type="gene ID" value="nRc.2.0.1.g05163"/>
</dbReference>
<keyword evidence="1" id="KW-0863">Zinc-finger</keyword>
<dbReference type="InterPro" id="IPR036236">
    <property type="entry name" value="Znf_C2H2_sf"/>
</dbReference>
<evidence type="ECO:0000313" key="4">
    <source>
        <dbReference type="WBParaSite" id="nRc.2.0.1.t05163-RA"/>
    </source>
</evidence>
<dbReference type="PROSITE" id="PS50157">
    <property type="entry name" value="ZINC_FINGER_C2H2_2"/>
    <property type="match status" value="1"/>
</dbReference>
<dbReference type="Proteomes" id="UP000887565">
    <property type="component" value="Unplaced"/>
</dbReference>
<feature type="domain" description="C2H2-type" evidence="2">
    <location>
        <begin position="10"/>
        <end position="38"/>
    </location>
</feature>